<feature type="transmembrane region" description="Helical" evidence="1">
    <location>
        <begin position="6"/>
        <end position="24"/>
    </location>
</feature>
<evidence type="ECO:0000256" key="1">
    <source>
        <dbReference type="SAM" id="Phobius"/>
    </source>
</evidence>
<keyword evidence="3" id="KW-1185">Reference proteome</keyword>
<comment type="caution">
    <text evidence="2">The sequence shown here is derived from an EMBL/GenBank/DDBJ whole genome shotgun (WGS) entry which is preliminary data.</text>
</comment>
<evidence type="ECO:0000313" key="3">
    <source>
        <dbReference type="Proteomes" id="UP000355283"/>
    </source>
</evidence>
<dbReference type="GO" id="GO:0003830">
    <property type="term" value="F:beta-1,4-mannosylglycoprotein 4-beta-N-acetylglucosaminyltransferase activity"/>
    <property type="evidence" value="ECO:0007669"/>
    <property type="project" value="InterPro"/>
</dbReference>
<keyword evidence="1" id="KW-0472">Membrane</keyword>
<dbReference type="GO" id="GO:0006044">
    <property type="term" value="P:N-acetylglucosamine metabolic process"/>
    <property type="evidence" value="ECO:0007669"/>
    <property type="project" value="TreeGrafter"/>
</dbReference>
<dbReference type="PANTHER" id="PTHR12224">
    <property type="entry name" value="BETA-1,4-MANNOSYL-GLYCOPROTEIN BETA-1,4-N-ACETYLGLUCOSAMINYL-TRANSFERASE"/>
    <property type="match status" value="1"/>
</dbReference>
<keyword evidence="1" id="KW-0812">Transmembrane</keyword>
<dbReference type="Pfam" id="PF04724">
    <property type="entry name" value="Glyco_transf_17"/>
    <property type="match status" value="1"/>
</dbReference>
<dbReference type="OrthoDB" id="6474464at2759"/>
<name>A0A4D9CXN0_9STRA</name>
<evidence type="ECO:0000313" key="2">
    <source>
        <dbReference type="EMBL" id="TFJ82323.1"/>
    </source>
</evidence>
<dbReference type="AlphaFoldDB" id="A0A4D9CXN0"/>
<dbReference type="Proteomes" id="UP000355283">
    <property type="component" value="Unassembled WGS sequence"/>
</dbReference>
<accession>A0A4D9CXN0</accession>
<organism evidence="2 3">
    <name type="scientific">Nannochloropsis salina CCMP1776</name>
    <dbReference type="NCBI Taxonomy" id="1027361"/>
    <lineage>
        <taxon>Eukaryota</taxon>
        <taxon>Sar</taxon>
        <taxon>Stramenopiles</taxon>
        <taxon>Ochrophyta</taxon>
        <taxon>Eustigmatophyceae</taxon>
        <taxon>Eustigmatales</taxon>
        <taxon>Monodopsidaceae</taxon>
        <taxon>Microchloropsis</taxon>
        <taxon>Microchloropsis salina</taxon>
    </lineage>
</organism>
<dbReference type="GO" id="GO:0016020">
    <property type="term" value="C:membrane"/>
    <property type="evidence" value="ECO:0007669"/>
    <property type="project" value="InterPro"/>
</dbReference>
<dbReference type="EMBL" id="SDOX01000118">
    <property type="protein sequence ID" value="TFJ82323.1"/>
    <property type="molecule type" value="Genomic_DNA"/>
</dbReference>
<dbReference type="PANTHER" id="PTHR12224:SF0">
    <property type="entry name" value="BETA-1,4-MANNOSYL-GLYCOPROTEIN 4-BETA-N-ACETYLGLUCOSAMINYLTRANSFERASE"/>
    <property type="match status" value="1"/>
</dbReference>
<proteinExistence type="predicted"/>
<gene>
    <name evidence="2" type="ORF">NSK_006442</name>
</gene>
<sequence length="318" mass="37145">MARSDYRGRVPFLVLLVITALWLFNRHNKGTGTKEQGISLLANSKTSYQSVAFPERDPPARIIDCFLFNNELDMLEFRLKTLDPVVDIFVISEAKTTFSGRPKDLFFEQNRKRYEPYLHKIRHVIIEDPKKQAGAWQNEATQRDTSKEVLATLEPSLNPYDLILHMDVDEVPDPRTLQALKNHGVLRGVYYLGMDLYYFSFRYKTKDEWRYPKIVDVKTFLKESTMTFTSLREMKAPLVPLRGGWHMSYFGDVEFIRTKLNSFSHQNFNTPQINNPEHIQAAIENGHDLFGRANIVIEKIDPEDNPYLPEHYMLLHKT</sequence>
<dbReference type="InterPro" id="IPR006813">
    <property type="entry name" value="Glyco_trans_17"/>
</dbReference>
<keyword evidence="1" id="KW-1133">Transmembrane helix</keyword>
<reference evidence="2 3" key="1">
    <citation type="submission" date="2019-01" db="EMBL/GenBank/DDBJ databases">
        <title>Nuclear Genome Assembly of the Microalgal Biofuel strain Nannochloropsis salina CCMP1776.</title>
        <authorList>
            <person name="Hovde B."/>
        </authorList>
    </citation>
    <scope>NUCLEOTIDE SEQUENCE [LARGE SCALE GENOMIC DNA]</scope>
    <source>
        <strain evidence="2 3">CCMP1776</strain>
    </source>
</reference>
<protein>
    <submittedName>
        <fullName evidence="2">Uncharacterized protein</fullName>
    </submittedName>
</protein>